<dbReference type="SMART" id="SM00530">
    <property type="entry name" value="HTH_XRE"/>
    <property type="match status" value="1"/>
</dbReference>
<evidence type="ECO:0000256" key="1">
    <source>
        <dbReference type="ARBA" id="ARBA00023125"/>
    </source>
</evidence>
<dbReference type="Proteomes" id="UP000005396">
    <property type="component" value="Unassembled WGS sequence"/>
</dbReference>
<dbReference type="AlphaFoldDB" id="A8S0C6"/>
<evidence type="ECO:0000313" key="4">
    <source>
        <dbReference type="Proteomes" id="UP000005396"/>
    </source>
</evidence>
<reference evidence="3 4" key="1">
    <citation type="submission" date="2007-08" db="EMBL/GenBank/DDBJ databases">
        <authorList>
            <person name="Fulton L."/>
            <person name="Clifton S."/>
            <person name="Fulton B."/>
            <person name="Xu J."/>
            <person name="Minx P."/>
            <person name="Pepin K.H."/>
            <person name="Johnson M."/>
            <person name="Thiruvilangam P."/>
            <person name="Bhonagiri V."/>
            <person name="Nash W.E."/>
            <person name="Mardis E.R."/>
            <person name="Wilson R.K."/>
        </authorList>
    </citation>
    <scope>NUCLEOTIDE SEQUENCE [LARGE SCALE GENOMIC DNA]</scope>
    <source>
        <strain evidence="4">ATCC BAA-613 / DSM 15670 / CCUG 46953 / JCM 12243 / WAL 16351</strain>
    </source>
</reference>
<dbReference type="InterPro" id="IPR013430">
    <property type="entry name" value="Toxin_antidote_HigA"/>
</dbReference>
<dbReference type="HOGENOM" id="CLU_055824_0_0_9"/>
<dbReference type="PaxDb" id="411902-CLOBOL_05640"/>
<dbReference type="CDD" id="cd00093">
    <property type="entry name" value="HTH_XRE"/>
    <property type="match status" value="1"/>
</dbReference>
<dbReference type="Pfam" id="PF01381">
    <property type="entry name" value="HTH_3"/>
    <property type="match status" value="1"/>
</dbReference>
<dbReference type="PANTHER" id="PTHR36924:SF1">
    <property type="entry name" value="ANTITOXIN HIGA-1"/>
    <property type="match status" value="1"/>
</dbReference>
<dbReference type="PANTHER" id="PTHR36924">
    <property type="entry name" value="ANTITOXIN HIGA-1"/>
    <property type="match status" value="1"/>
</dbReference>
<dbReference type="InterPro" id="IPR001387">
    <property type="entry name" value="Cro/C1-type_HTH"/>
</dbReference>
<dbReference type="RefSeq" id="WP_002578694.1">
    <property type="nucleotide sequence ID" value="NZ_DS480697.1"/>
</dbReference>
<evidence type="ECO:0000259" key="2">
    <source>
        <dbReference type="PROSITE" id="PS50943"/>
    </source>
</evidence>
<name>A8S0C6_ENTBW</name>
<sequence length="350" mass="40277">MLHSEHVIAVPPGETIREQLENRGMSQKEFALRMGMSEKHMSHLINGKVELTPEVSLRLESVLGIPAKFWTNLESVYRERLARVNEELEFERDREIAQKFPYAKLATLGWVPSTRKMEEKVKNLRTYFGVARLEILDTLRVPGIAYRKMGENETSDYALAAWAQRARIEARDIAVSPINIKHLKECIPEIRMLTIREPHVFCRELHRILAECGIIIIFLPHISGSFLHGASFVDGNHIVLGLTVRGKDADKFWFSLFHELYHIIEGHIYDSCETSEEQEVLADEFARDTLIPMKQYQKFVSQGDMSAQAICNFAEQVGVAPCIILGRLQKENIVPYNWHQGLKIHYKLVQ</sequence>
<dbReference type="InterPro" id="IPR010982">
    <property type="entry name" value="Lambda_DNA-bd_dom_sf"/>
</dbReference>
<feature type="domain" description="HTH cro/C1-type" evidence="2">
    <location>
        <begin position="16"/>
        <end position="70"/>
    </location>
</feature>
<gene>
    <name evidence="3" type="ORF">CLOBOL_05640</name>
</gene>
<evidence type="ECO:0000313" key="3">
    <source>
        <dbReference type="EMBL" id="EDP14033.1"/>
    </source>
</evidence>
<dbReference type="SUPFAM" id="SSF47413">
    <property type="entry name" value="lambda repressor-like DNA-binding domains"/>
    <property type="match status" value="1"/>
</dbReference>
<dbReference type="eggNOG" id="COG3093">
    <property type="taxonomic scope" value="Bacteria"/>
</dbReference>
<organism evidence="3 4">
    <name type="scientific">Enterocloster bolteae (strain ATCC BAA-613 / DSM 15670 / CCUG 46953 / JCM 12243 / WAL 16351)</name>
    <name type="common">Clostridium bolteae</name>
    <dbReference type="NCBI Taxonomy" id="411902"/>
    <lineage>
        <taxon>Bacteria</taxon>
        <taxon>Bacillati</taxon>
        <taxon>Bacillota</taxon>
        <taxon>Clostridia</taxon>
        <taxon>Lachnospirales</taxon>
        <taxon>Lachnospiraceae</taxon>
        <taxon>Enterocloster</taxon>
    </lineage>
</organism>
<dbReference type="EMBL" id="ABCC02000042">
    <property type="protein sequence ID" value="EDP14033.1"/>
    <property type="molecule type" value="Genomic_DNA"/>
</dbReference>
<reference evidence="3 4" key="2">
    <citation type="submission" date="2007-09" db="EMBL/GenBank/DDBJ databases">
        <title>Draft genome sequence of Clostridium bolteae (ATCC BAA-613).</title>
        <authorList>
            <person name="Sudarsanam P."/>
            <person name="Ley R."/>
            <person name="Guruge J."/>
            <person name="Turnbaugh P.J."/>
            <person name="Mahowald M."/>
            <person name="Liep D."/>
            <person name="Gordon J."/>
        </authorList>
    </citation>
    <scope>NUCLEOTIDE SEQUENCE [LARGE SCALE GENOMIC DNA]</scope>
    <source>
        <strain evidence="4">ATCC BAA-613 / DSM 15670 / CCUG 46953 / JCM 12243 / WAL 16351</strain>
    </source>
</reference>
<proteinExistence type="predicted"/>
<dbReference type="Gene3D" id="1.10.260.40">
    <property type="entry name" value="lambda repressor-like DNA-binding domains"/>
    <property type="match status" value="1"/>
</dbReference>
<keyword evidence="1" id="KW-0238">DNA-binding</keyword>
<dbReference type="GO" id="GO:0003677">
    <property type="term" value="F:DNA binding"/>
    <property type="evidence" value="ECO:0007669"/>
    <property type="project" value="UniProtKB-KW"/>
</dbReference>
<comment type="caution">
    <text evidence="3">The sequence shown here is derived from an EMBL/GenBank/DDBJ whole genome shotgun (WGS) entry which is preliminary data.</text>
</comment>
<dbReference type="PROSITE" id="PS50943">
    <property type="entry name" value="HTH_CROC1"/>
    <property type="match status" value="1"/>
</dbReference>
<accession>A8S0C6</accession>
<protein>
    <recommendedName>
        <fullName evidence="2">HTH cro/C1-type domain-containing protein</fullName>
    </recommendedName>
</protein>